<evidence type="ECO:0000313" key="2">
    <source>
        <dbReference type="Proteomes" id="UP000789920"/>
    </source>
</evidence>
<accession>A0ACA9R3U0</accession>
<sequence length="102" mass="11855">MPEEPNMQQSIISQVEIQSSLTSQNSDLVEMDQDEETFDSEIHRICEQKIAAIRCIAIYLEQELLANNLNHVTQVVDNMDKLFSMLSDIELAQNRKRRDSTW</sequence>
<dbReference type="Proteomes" id="UP000789920">
    <property type="component" value="Unassembled WGS sequence"/>
</dbReference>
<protein>
    <submittedName>
        <fullName evidence="1">18235_t:CDS:1</fullName>
    </submittedName>
</protein>
<proteinExistence type="predicted"/>
<evidence type="ECO:0000313" key="1">
    <source>
        <dbReference type="EMBL" id="CAG8775897.1"/>
    </source>
</evidence>
<feature type="non-terminal residue" evidence="1">
    <location>
        <position position="102"/>
    </location>
</feature>
<reference evidence="1" key="1">
    <citation type="submission" date="2021-06" db="EMBL/GenBank/DDBJ databases">
        <authorList>
            <person name="Kallberg Y."/>
            <person name="Tangrot J."/>
            <person name="Rosling A."/>
        </authorList>
    </citation>
    <scope>NUCLEOTIDE SEQUENCE</scope>
    <source>
        <strain evidence="1">MA461A</strain>
    </source>
</reference>
<organism evidence="1 2">
    <name type="scientific">Racocetra persica</name>
    <dbReference type="NCBI Taxonomy" id="160502"/>
    <lineage>
        <taxon>Eukaryota</taxon>
        <taxon>Fungi</taxon>
        <taxon>Fungi incertae sedis</taxon>
        <taxon>Mucoromycota</taxon>
        <taxon>Glomeromycotina</taxon>
        <taxon>Glomeromycetes</taxon>
        <taxon>Diversisporales</taxon>
        <taxon>Gigasporaceae</taxon>
        <taxon>Racocetra</taxon>
    </lineage>
</organism>
<comment type="caution">
    <text evidence="1">The sequence shown here is derived from an EMBL/GenBank/DDBJ whole genome shotgun (WGS) entry which is preliminary data.</text>
</comment>
<keyword evidence="2" id="KW-1185">Reference proteome</keyword>
<name>A0ACA9R3U0_9GLOM</name>
<gene>
    <name evidence="1" type="ORF">RPERSI_LOCUS16955</name>
</gene>
<dbReference type="EMBL" id="CAJVQC010042687">
    <property type="protein sequence ID" value="CAG8775897.1"/>
    <property type="molecule type" value="Genomic_DNA"/>
</dbReference>